<evidence type="ECO:0000313" key="2">
    <source>
        <dbReference type="Proteomes" id="UP001187531"/>
    </source>
</evidence>
<sequence>MENSYIVVMENSLIRELATDLQVKSSFKILKRLRRALTILLCFTMVHRLPISNAMPIDYIDEADGDLSASSDDKSAGKWVNPCGTIIFDESAGQTSLKQLMSNIRASVDAALKQLDSFKELFAENVMHSSYDDLVYTLGEVHYRVPKYLITEDTKEKEDVDHFLKDTYLELQEMAVELEQVVIDMAIQGGDFLKNFAYSELKLRSVLCNIHASLIDRNVTPHEDAARKLLVADFRNKENSYRDLRDFLFLKDYYNSLQHIHEVSEYWRLKSV</sequence>
<protein>
    <submittedName>
        <fullName evidence="1">Uncharacterized protein</fullName>
    </submittedName>
</protein>
<comment type="caution">
    <text evidence="1">The sequence shown here is derived from an EMBL/GenBank/DDBJ whole genome shotgun (WGS) entry which is preliminary data.</text>
</comment>
<organism evidence="1 2">
    <name type="scientific">Artemia franciscana</name>
    <name type="common">Brine shrimp</name>
    <name type="synonym">Artemia sanfranciscana</name>
    <dbReference type="NCBI Taxonomy" id="6661"/>
    <lineage>
        <taxon>Eukaryota</taxon>
        <taxon>Metazoa</taxon>
        <taxon>Ecdysozoa</taxon>
        <taxon>Arthropoda</taxon>
        <taxon>Crustacea</taxon>
        <taxon>Branchiopoda</taxon>
        <taxon>Anostraca</taxon>
        <taxon>Artemiidae</taxon>
        <taxon>Artemia</taxon>
    </lineage>
</organism>
<dbReference type="AlphaFoldDB" id="A0AA88HMK6"/>
<accession>A0AA88HMK6</accession>
<evidence type="ECO:0000313" key="1">
    <source>
        <dbReference type="EMBL" id="KAK2712280.1"/>
    </source>
</evidence>
<gene>
    <name evidence="1" type="ORF">QYM36_011092</name>
</gene>
<name>A0AA88HMK6_ARTSF</name>
<reference evidence="1" key="1">
    <citation type="submission" date="2023-07" db="EMBL/GenBank/DDBJ databases">
        <title>Chromosome-level genome assembly of Artemia franciscana.</title>
        <authorList>
            <person name="Jo E."/>
        </authorList>
    </citation>
    <scope>NUCLEOTIDE SEQUENCE</scope>
    <source>
        <tissue evidence="1">Whole body</tissue>
    </source>
</reference>
<dbReference type="Proteomes" id="UP001187531">
    <property type="component" value="Unassembled WGS sequence"/>
</dbReference>
<dbReference type="EMBL" id="JAVRJZ010000015">
    <property type="protein sequence ID" value="KAK2712280.1"/>
    <property type="molecule type" value="Genomic_DNA"/>
</dbReference>
<proteinExistence type="predicted"/>
<keyword evidence="2" id="KW-1185">Reference proteome</keyword>